<dbReference type="Pfam" id="PF13246">
    <property type="entry name" value="Cation_ATPase"/>
    <property type="match status" value="1"/>
</dbReference>
<feature type="transmembrane region" description="Helical" evidence="14">
    <location>
        <begin position="1056"/>
        <end position="1084"/>
    </location>
</feature>
<comment type="subcellular location">
    <subcellularLocation>
        <location evidence="1">Late endosome membrane</location>
        <topology evidence="1">Multi-pass membrane protein</topology>
    </subcellularLocation>
    <subcellularLocation>
        <location evidence="14">Membrane</location>
        <topology evidence="14">Multi-pass membrane protein</topology>
    </subcellularLocation>
</comment>
<keyword evidence="7" id="KW-0967">Endosome</keyword>
<evidence type="ECO:0000256" key="5">
    <source>
        <dbReference type="ARBA" id="ARBA00022723"/>
    </source>
</evidence>
<dbReference type="InterPro" id="IPR001757">
    <property type="entry name" value="P_typ_ATPase"/>
</dbReference>
<gene>
    <name evidence="17" type="ORF">TCAL_07540</name>
</gene>
<evidence type="ECO:0000256" key="9">
    <source>
        <dbReference type="ARBA" id="ARBA00022842"/>
    </source>
</evidence>
<dbReference type="Gene3D" id="2.70.150.10">
    <property type="entry name" value="Calcium-transporting ATPase, cytoplasmic transduction domain A"/>
    <property type="match status" value="1"/>
</dbReference>
<dbReference type="SMART" id="SM00831">
    <property type="entry name" value="Cation_ATPase_N"/>
    <property type="match status" value="1"/>
</dbReference>
<dbReference type="InterPro" id="IPR004014">
    <property type="entry name" value="ATPase_P-typ_cation-transptr_N"/>
</dbReference>
<dbReference type="InterPro" id="IPR023298">
    <property type="entry name" value="ATPase_P-typ_TM_dom_sf"/>
</dbReference>
<feature type="domain" description="Cation-transporting P-type ATPase N-terminal" evidence="16">
    <location>
        <begin position="243"/>
        <end position="310"/>
    </location>
</feature>
<feature type="transmembrane region" description="Helical" evidence="14">
    <location>
        <begin position="1155"/>
        <end position="1174"/>
    </location>
</feature>
<feature type="compositionally biased region" description="Basic and acidic residues" evidence="15">
    <location>
        <begin position="589"/>
        <end position="603"/>
    </location>
</feature>
<evidence type="ECO:0000259" key="16">
    <source>
        <dbReference type="SMART" id="SM00831"/>
    </source>
</evidence>
<dbReference type="Gene3D" id="3.40.1110.10">
    <property type="entry name" value="Calcium-transporting ATPase, cytoplasmic domain N"/>
    <property type="match status" value="1"/>
</dbReference>
<dbReference type="GO" id="GO:0006874">
    <property type="term" value="P:intracellular calcium ion homeostasis"/>
    <property type="evidence" value="ECO:0007669"/>
    <property type="project" value="TreeGrafter"/>
</dbReference>
<organism evidence="17 18">
    <name type="scientific">Tigriopus californicus</name>
    <name type="common">Marine copepod</name>
    <dbReference type="NCBI Taxonomy" id="6832"/>
    <lineage>
        <taxon>Eukaryota</taxon>
        <taxon>Metazoa</taxon>
        <taxon>Ecdysozoa</taxon>
        <taxon>Arthropoda</taxon>
        <taxon>Crustacea</taxon>
        <taxon>Multicrustacea</taxon>
        <taxon>Hexanauplia</taxon>
        <taxon>Copepoda</taxon>
        <taxon>Harpacticoida</taxon>
        <taxon>Harpacticidae</taxon>
        <taxon>Tigriopus</taxon>
    </lineage>
</organism>
<feature type="transmembrane region" description="Helical" evidence="14">
    <location>
        <begin position="310"/>
        <end position="330"/>
    </location>
</feature>
<evidence type="ECO:0000256" key="14">
    <source>
        <dbReference type="RuleBase" id="RU362082"/>
    </source>
</evidence>
<dbReference type="FunFam" id="3.40.50.1000:FF:000068">
    <property type="entry name" value="Cation-transporting ATPase"/>
    <property type="match status" value="1"/>
</dbReference>
<dbReference type="Gene3D" id="3.40.50.1000">
    <property type="entry name" value="HAD superfamily/HAD-like"/>
    <property type="match status" value="1"/>
</dbReference>
<dbReference type="InterPro" id="IPR023214">
    <property type="entry name" value="HAD_sf"/>
</dbReference>
<sequence length="1340" mass="150492">MFQILKTGISRNRRNHRGGECLEVNFPIGTLHRDSASNQRLLASSATLPMNMTELTLSSLYSEIDLVIADYVFPAMPDSRNSSSASFEPGPSRSPTSESDLDLSQAVLNKGDEEEMLITGYETVPWRLILVWLGKILSLGLFWLLLYWVPRWELFLTSKRTILSKANQILVKEEYKGRYCRYYVKAVKTVKASKSASDNVTFDIPNPFGPGHRSVHSYKYFNCKKVKYIWDENNAQFFPLSGMDHQMPISVFHAQTGLHSAQQIQRRSIYGNNAIVIPKRNILYLLIKEVLNPFYVFQIASVLLWFLDEYIYYAAAIVIMSAGGITTAVYQTKKNEKRLRSTVMFSDTVEVFRGNDLLEVISSDDLVPGDIITIPSHGCDLHCDAVLISGNAIVNEAMLTGESVPVTKTMLPKGGSEIYDGKEHSRSTLFGGTRVIQTRQYKGQKVLAVVVRTGFATTKGKLVRTILYPAPVDFKFEQDSYKFVGFLGVLAAAGFIYTCVTQLMDGESIKDIALDALDLITIVVPPALPAAMTIGSIYAQKRLQRKGIFCISPRNINVSGSVDCVCFDKTGTLTEDGLDMWGVIPVKQGSDEKDPKFADHEKTPSNLDKGSELIRGMATCHSLTIIDGELSGDPLDLKMFESTGWILEEPTGNSSEMYDQIAPTVVRPPEPPGSPKRSESDLGDNDIGIIRQFPFSSNRQCMSVIVRRLPANPFTVFCKGSPEKIASICVPETIPKNFHEVLQEYTQKGYRVIALARRYMVKSLKITKIERMEREEVEQSLVFVGLIILDNRLKEETTPIIEQLQNARLRTIMVTGDNVNTALSVAKECKIIPYGRVIMVHAFFPDPTKPICPKVEFTLCDTVSGPKPINGMKILDMDDRYHMALDGSSFEIIRLHFPEVLDRVTVRGAVFARMSPEQKQILVEHLQELGYCVAMCGDGANDCGALKAAHTGISLSEAESSVASPFTSKEPNISCMPELIKEGRCALVTSFGIFKYMAAYSLTQFTTVLILYSIDSNLSDIQFLYIDLFLITVFAFFFGLTEAFEGDLAPHPPMKSLISFTPILSLLLQMVIIISFQCLAFFYVQSQEWFVPFDGDNPTYNGTKWEDYYQATTIEDSEVACWENYAVFTISAFQYIILAYAFSKSSPYRKMIYTNLWFIASLLFMTAFTLYIVLYPSYYFQSSFETLLPPIEGFRFVMIGFVVANVVICVLTEDYFMEFVIFRHCRKSCHNHEKSKRVYLSVDKWMKNTPSWPPISSRSSRKPIRDTPTDSSPIDGLTVVTEVVRNDEEAFQEMTGNHELYPKTALAENSHIIAAAILNSMPNTPTKSRPTSEVMDIDDS</sequence>
<keyword evidence="12 14" id="KW-0472">Membrane</keyword>
<dbReference type="GO" id="GO:0016887">
    <property type="term" value="F:ATP hydrolysis activity"/>
    <property type="evidence" value="ECO:0007669"/>
    <property type="project" value="InterPro"/>
</dbReference>
<feature type="transmembrane region" description="Helical" evidence="14">
    <location>
        <begin position="129"/>
        <end position="149"/>
    </location>
</feature>
<evidence type="ECO:0000256" key="11">
    <source>
        <dbReference type="ARBA" id="ARBA00022989"/>
    </source>
</evidence>
<name>A0A553PQL0_TIGCA</name>
<dbReference type="EC" id="7.2.2.-" evidence="14"/>
<dbReference type="InterPro" id="IPR023299">
    <property type="entry name" value="ATPase_P-typ_cyto_dom_N"/>
</dbReference>
<dbReference type="InterPro" id="IPR059000">
    <property type="entry name" value="ATPase_P-type_domA"/>
</dbReference>
<keyword evidence="11 14" id="KW-1133">Transmembrane helix</keyword>
<feature type="region of interest" description="Disordered" evidence="15">
    <location>
        <begin position="1321"/>
        <end position="1340"/>
    </location>
</feature>
<dbReference type="InterPro" id="IPR044492">
    <property type="entry name" value="P_typ_ATPase_HD_dom"/>
</dbReference>
<dbReference type="FunFam" id="3.40.1110.10:FF:000026">
    <property type="entry name" value="Cation-transporting ATPase"/>
    <property type="match status" value="1"/>
</dbReference>
<evidence type="ECO:0000256" key="4">
    <source>
        <dbReference type="ARBA" id="ARBA00022692"/>
    </source>
</evidence>
<evidence type="ECO:0000256" key="15">
    <source>
        <dbReference type="SAM" id="MobiDB-lite"/>
    </source>
</evidence>
<comment type="similarity">
    <text evidence="2 14">Belongs to the cation transport ATPase (P-type) (TC 3.A.3) family. Type V subfamily.</text>
</comment>
<dbReference type="GO" id="GO:0046872">
    <property type="term" value="F:metal ion binding"/>
    <property type="evidence" value="ECO:0007669"/>
    <property type="project" value="UniProtKB-UniRule"/>
</dbReference>
<dbReference type="EMBL" id="VCGU01000002">
    <property type="protein sequence ID" value="TRY79973.1"/>
    <property type="molecule type" value="Genomic_DNA"/>
</dbReference>
<dbReference type="GO" id="GO:0031902">
    <property type="term" value="C:late endosome membrane"/>
    <property type="evidence" value="ECO:0007669"/>
    <property type="project" value="UniProtKB-SubCell"/>
</dbReference>
<evidence type="ECO:0000256" key="3">
    <source>
        <dbReference type="ARBA" id="ARBA00022553"/>
    </source>
</evidence>
<dbReference type="SUPFAM" id="SSF81665">
    <property type="entry name" value="Calcium ATPase, transmembrane domain M"/>
    <property type="match status" value="1"/>
</dbReference>
<evidence type="ECO:0000256" key="12">
    <source>
        <dbReference type="ARBA" id="ARBA00023136"/>
    </source>
</evidence>
<dbReference type="SFLD" id="SFLDG00002">
    <property type="entry name" value="C1.7:_P-type_atpase_like"/>
    <property type="match status" value="1"/>
</dbReference>
<keyword evidence="6 14" id="KW-0547">Nucleotide-binding</keyword>
<dbReference type="CDD" id="cd07542">
    <property type="entry name" value="P-type_ATPase_cation"/>
    <property type="match status" value="1"/>
</dbReference>
<feature type="region of interest" description="Disordered" evidence="15">
    <location>
        <begin position="589"/>
        <end position="609"/>
    </location>
</feature>
<dbReference type="SUPFAM" id="SSF81660">
    <property type="entry name" value="Metal cation-transporting ATPase, ATP-binding domain N"/>
    <property type="match status" value="1"/>
</dbReference>
<dbReference type="PRINTS" id="PR00119">
    <property type="entry name" value="CATATPASE"/>
</dbReference>
<feature type="transmembrane region" description="Helical" evidence="14">
    <location>
        <begin position="1125"/>
        <end position="1143"/>
    </location>
</feature>
<dbReference type="GO" id="GO:0019829">
    <property type="term" value="F:ATPase-coupled monoatomic cation transmembrane transporter activity"/>
    <property type="evidence" value="ECO:0007669"/>
    <property type="project" value="UniProtKB-UniRule"/>
</dbReference>
<dbReference type="SFLD" id="SFLDS00003">
    <property type="entry name" value="Haloacid_Dehalogenase"/>
    <property type="match status" value="1"/>
</dbReference>
<feature type="region of interest" description="Disordered" evidence="15">
    <location>
        <begin position="82"/>
        <end position="102"/>
    </location>
</feature>
<keyword evidence="9 14" id="KW-0460">Magnesium</keyword>
<feature type="transmembrane region" description="Helical" evidence="14">
    <location>
        <begin position="993"/>
        <end position="1012"/>
    </location>
</feature>
<dbReference type="PANTHER" id="PTHR45630">
    <property type="entry name" value="CATION-TRANSPORTING ATPASE-RELATED"/>
    <property type="match status" value="1"/>
</dbReference>
<evidence type="ECO:0000256" key="13">
    <source>
        <dbReference type="ARBA" id="ARBA00049360"/>
    </source>
</evidence>
<keyword evidence="8 14" id="KW-0067">ATP-binding</keyword>
<evidence type="ECO:0000313" key="18">
    <source>
        <dbReference type="Proteomes" id="UP000318571"/>
    </source>
</evidence>
<feature type="transmembrane region" description="Helical" evidence="14">
    <location>
        <begin position="1194"/>
        <end position="1217"/>
    </location>
</feature>
<comment type="catalytic activity">
    <reaction evidence="13 14">
        <text>ATP + H2O = ADP + phosphate + H(+)</text>
        <dbReference type="Rhea" id="RHEA:13065"/>
        <dbReference type="ChEBI" id="CHEBI:15377"/>
        <dbReference type="ChEBI" id="CHEBI:15378"/>
        <dbReference type="ChEBI" id="CHEBI:30616"/>
        <dbReference type="ChEBI" id="CHEBI:43474"/>
        <dbReference type="ChEBI" id="CHEBI:456216"/>
    </reaction>
</comment>
<proteinExistence type="inferred from homology"/>
<evidence type="ECO:0000313" key="17">
    <source>
        <dbReference type="EMBL" id="TRY79973.1"/>
    </source>
</evidence>
<accession>A0A553PQL0</accession>
<dbReference type="STRING" id="6832.A0A553PQL0"/>
<dbReference type="InterPro" id="IPR018303">
    <property type="entry name" value="ATPase_P-typ_P_site"/>
</dbReference>
<dbReference type="FunFam" id="1.20.1110.10:FF:000023">
    <property type="entry name" value="Cation-transporting ATPase"/>
    <property type="match status" value="1"/>
</dbReference>
<dbReference type="PANTHER" id="PTHR45630:SF8">
    <property type="entry name" value="CATION-TRANSPORTING ATPASE"/>
    <property type="match status" value="1"/>
</dbReference>
<dbReference type="OMA" id="KLRYRWH"/>
<dbReference type="PROSITE" id="PS01229">
    <property type="entry name" value="COF_2"/>
    <property type="match status" value="1"/>
</dbReference>
<feature type="compositionally biased region" description="Polar residues" evidence="15">
    <location>
        <begin position="1321"/>
        <end position="1331"/>
    </location>
</feature>
<dbReference type="GO" id="GO:0015203">
    <property type="term" value="F:polyamine transmembrane transporter activity"/>
    <property type="evidence" value="ECO:0007669"/>
    <property type="project" value="TreeGrafter"/>
</dbReference>
<dbReference type="InterPro" id="IPR047819">
    <property type="entry name" value="P5A-ATPase_N"/>
</dbReference>
<dbReference type="SUPFAM" id="SSF81653">
    <property type="entry name" value="Calcium ATPase, transduction domain A"/>
    <property type="match status" value="1"/>
</dbReference>
<evidence type="ECO:0000256" key="10">
    <source>
        <dbReference type="ARBA" id="ARBA00022967"/>
    </source>
</evidence>
<feature type="transmembrane region" description="Helical" evidence="14">
    <location>
        <begin position="483"/>
        <end position="504"/>
    </location>
</feature>
<dbReference type="GO" id="GO:0015662">
    <property type="term" value="F:P-type ion transporter activity"/>
    <property type="evidence" value="ECO:0007669"/>
    <property type="project" value="InterPro"/>
</dbReference>
<dbReference type="InterPro" id="IPR047821">
    <property type="entry name" value="P5B-type_ATPase"/>
</dbReference>
<dbReference type="NCBIfam" id="TIGR01657">
    <property type="entry name" value="P-ATPase-V"/>
    <property type="match status" value="1"/>
</dbReference>
<dbReference type="InterPro" id="IPR008250">
    <property type="entry name" value="ATPase_P-typ_transduc_dom_A_sf"/>
</dbReference>
<dbReference type="NCBIfam" id="TIGR01494">
    <property type="entry name" value="ATPase_P-type"/>
    <property type="match status" value="3"/>
</dbReference>
<keyword evidence="10 14" id="KW-1278">Translocase</keyword>
<dbReference type="Proteomes" id="UP000318571">
    <property type="component" value="Chromosome 6"/>
</dbReference>
<dbReference type="SUPFAM" id="SSF56784">
    <property type="entry name" value="HAD-like"/>
    <property type="match status" value="1"/>
</dbReference>
<feature type="transmembrane region" description="Helical" evidence="14">
    <location>
        <begin position="282"/>
        <end position="304"/>
    </location>
</feature>
<dbReference type="SFLD" id="SFLDF00027">
    <property type="entry name" value="p-type_atpase"/>
    <property type="match status" value="1"/>
</dbReference>
<dbReference type="Gene3D" id="1.20.1110.10">
    <property type="entry name" value="Calcium-transporting ATPase, transmembrane domain"/>
    <property type="match status" value="1"/>
</dbReference>
<evidence type="ECO:0000256" key="2">
    <source>
        <dbReference type="ARBA" id="ARBA00006000"/>
    </source>
</evidence>
<dbReference type="InterPro" id="IPR036412">
    <property type="entry name" value="HAD-like_sf"/>
</dbReference>
<dbReference type="PROSITE" id="PS00154">
    <property type="entry name" value="ATPASE_E1_E2"/>
    <property type="match status" value="1"/>
</dbReference>
<feature type="region of interest" description="Disordered" evidence="15">
    <location>
        <begin position="1251"/>
        <end position="1272"/>
    </location>
</feature>
<keyword evidence="5 14" id="KW-0479">Metal-binding</keyword>
<keyword evidence="4 14" id="KW-0812">Transmembrane</keyword>
<dbReference type="Pfam" id="PF00122">
    <property type="entry name" value="E1-E2_ATPase"/>
    <property type="match status" value="1"/>
</dbReference>
<evidence type="ECO:0000256" key="7">
    <source>
        <dbReference type="ARBA" id="ARBA00022753"/>
    </source>
</evidence>
<dbReference type="GO" id="GO:0005524">
    <property type="term" value="F:ATP binding"/>
    <property type="evidence" value="ECO:0007669"/>
    <property type="project" value="UniProtKB-UniRule"/>
</dbReference>
<feature type="transmembrane region" description="Helical" evidence="14">
    <location>
        <begin position="516"/>
        <end position="539"/>
    </location>
</feature>
<evidence type="ECO:0000256" key="6">
    <source>
        <dbReference type="ARBA" id="ARBA00022741"/>
    </source>
</evidence>
<dbReference type="InterPro" id="IPR006544">
    <property type="entry name" value="P-type_TPase_V"/>
</dbReference>
<feature type="transmembrane region" description="Helical" evidence="14">
    <location>
        <begin position="1024"/>
        <end position="1044"/>
    </location>
</feature>
<evidence type="ECO:0000256" key="8">
    <source>
        <dbReference type="ARBA" id="ARBA00022840"/>
    </source>
</evidence>
<protein>
    <recommendedName>
        <fullName evidence="14">Cation-transporting ATPase</fullName>
        <ecNumber evidence="14">7.2.2.-</ecNumber>
    </recommendedName>
</protein>
<keyword evidence="18" id="KW-1185">Reference proteome</keyword>
<dbReference type="Pfam" id="PF12409">
    <property type="entry name" value="P5-ATPase"/>
    <property type="match status" value="1"/>
</dbReference>
<evidence type="ECO:0000256" key="1">
    <source>
        <dbReference type="ARBA" id="ARBA00004107"/>
    </source>
</evidence>
<feature type="region of interest" description="Disordered" evidence="15">
    <location>
        <begin position="665"/>
        <end position="685"/>
    </location>
</feature>
<keyword evidence="3" id="KW-0597">Phosphoprotein</keyword>
<comment type="caution">
    <text evidence="17">The sequence shown here is derived from an EMBL/GenBank/DDBJ whole genome shotgun (WGS) entry which is preliminary data.</text>
</comment>
<reference evidence="17 18" key="1">
    <citation type="journal article" date="2018" name="Nat. Ecol. Evol.">
        <title>Genomic signatures of mitonuclear coevolution across populations of Tigriopus californicus.</title>
        <authorList>
            <person name="Barreto F.S."/>
            <person name="Watson E.T."/>
            <person name="Lima T.G."/>
            <person name="Willett C.S."/>
            <person name="Edmands S."/>
            <person name="Li W."/>
            <person name="Burton R.S."/>
        </authorList>
    </citation>
    <scope>NUCLEOTIDE SEQUENCE [LARGE SCALE GENOMIC DNA]</scope>
    <source>
        <strain evidence="17 18">San Diego</strain>
    </source>
</reference>
<dbReference type="Pfam" id="PF00690">
    <property type="entry name" value="Cation_ATPase_N"/>
    <property type="match status" value="1"/>
</dbReference>